<reference evidence="8 9" key="1">
    <citation type="submission" date="2014-12" db="EMBL/GenBank/DDBJ databases">
        <title>Genome assembly of Enhygromyxa salina DSM 15201.</title>
        <authorList>
            <person name="Sharma G."/>
            <person name="Subramanian S."/>
        </authorList>
    </citation>
    <scope>NUCLEOTIDE SEQUENCE [LARGE SCALE GENOMIC DNA]</scope>
    <source>
        <strain evidence="8 9">DSM 15201</strain>
    </source>
</reference>
<dbReference type="GO" id="GO:0003677">
    <property type="term" value="F:DNA binding"/>
    <property type="evidence" value="ECO:0007669"/>
    <property type="project" value="UniProtKB-KW"/>
</dbReference>
<dbReference type="SMART" id="SM00448">
    <property type="entry name" value="REC"/>
    <property type="match status" value="1"/>
</dbReference>
<dbReference type="InterPro" id="IPR016032">
    <property type="entry name" value="Sig_transdc_resp-reg_C-effctor"/>
</dbReference>
<name>A0A0C2DB64_9BACT</name>
<feature type="modified residue" description="4-aspartylphosphate" evidence="5">
    <location>
        <position position="74"/>
    </location>
</feature>
<dbReference type="AlphaFoldDB" id="A0A0C2DB64"/>
<dbReference type="InterPro" id="IPR058245">
    <property type="entry name" value="NreC/VraR/RcsB-like_REC"/>
</dbReference>
<accession>A0A0C2DB64</accession>
<evidence type="ECO:0000259" key="7">
    <source>
        <dbReference type="PROSITE" id="PS50110"/>
    </source>
</evidence>
<evidence type="ECO:0000313" key="9">
    <source>
        <dbReference type="Proteomes" id="UP000031599"/>
    </source>
</evidence>
<dbReference type="CDD" id="cd06170">
    <property type="entry name" value="LuxR_C_like"/>
    <property type="match status" value="1"/>
</dbReference>
<evidence type="ECO:0000313" key="8">
    <source>
        <dbReference type="EMBL" id="KIG17062.1"/>
    </source>
</evidence>
<dbReference type="InterPro" id="IPR000792">
    <property type="entry name" value="Tscrpt_reg_LuxR_C"/>
</dbReference>
<evidence type="ECO:0000259" key="6">
    <source>
        <dbReference type="PROSITE" id="PS50043"/>
    </source>
</evidence>
<dbReference type="InterPro" id="IPR001789">
    <property type="entry name" value="Sig_transdc_resp-reg_receiver"/>
</dbReference>
<sequence>MSFCAARTTTAQSGVPSTSQAIRVVLADDHQLVREALARLLDSEPDIEVVGSCADGDEAFKAVVRERPDVVVLDVSMPHRTGLEVAELLTESDAVPAELRIVILTALRAPELARRAFEHGAQAIVLKDDAFADLTEAIRSVVVGRAFVSSALGGAVLEAEATGRVLLSARELEVLRLIGQGLTNKQIGVALSISAKTVDNHRTRMMRKLDAHAVADLVRHAIQIGLVEA</sequence>
<dbReference type="GO" id="GO:0000160">
    <property type="term" value="P:phosphorelay signal transduction system"/>
    <property type="evidence" value="ECO:0007669"/>
    <property type="project" value="InterPro"/>
</dbReference>
<comment type="caution">
    <text evidence="8">The sequence shown here is derived from an EMBL/GenBank/DDBJ whole genome shotgun (WGS) entry which is preliminary data.</text>
</comment>
<dbReference type="SMART" id="SM00421">
    <property type="entry name" value="HTH_LUXR"/>
    <property type="match status" value="1"/>
</dbReference>
<keyword evidence="1 5" id="KW-0597">Phosphoprotein</keyword>
<dbReference type="PROSITE" id="PS50110">
    <property type="entry name" value="RESPONSE_REGULATORY"/>
    <property type="match status" value="1"/>
</dbReference>
<gene>
    <name evidence="8" type="ORF">DB30_03659</name>
</gene>
<dbReference type="EMBL" id="JMCC02000029">
    <property type="protein sequence ID" value="KIG17062.1"/>
    <property type="molecule type" value="Genomic_DNA"/>
</dbReference>
<evidence type="ECO:0000256" key="2">
    <source>
        <dbReference type="ARBA" id="ARBA00023015"/>
    </source>
</evidence>
<dbReference type="PROSITE" id="PS50043">
    <property type="entry name" value="HTH_LUXR_2"/>
    <property type="match status" value="1"/>
</dbReference>
<keyword evidence="4" id="KW-0804">Transcription</keyword>
<feature type="domain" description="HTH luxR-type" evidence="6">
    <location>
        <begin position="160"/>
        <end position="225"/>
    </location>
</feature>
<proteinExistence type="predicted"/>
<dbReference type="GO" id="GO:0006355">
    <property type="term" value="P:regulation of DNA-templated transcription"/>
    <property type="evidence" value="ECO:0007669"/>
    <property type="project" value="InterPro"/>
</dbReference>
<dbReference type="Proteomes" id="UP000031599">
    <property type="component" value="Unassembled WGS sequence"/>
</dbReference>
<feature type="domain" description="Response regulatory" evidence="7">
    <location>
        <begin position="23"/>
        <end position="142"/>
    </location>
</feature>
<dbReference type="InterPro" id="IPR011006">
    <property type="entry name" value="CheY-like_superfamily"/>
</dbReference>
<dbReference type="SUPFAM" id="SSF46894">
    <property type="entry name" value="C-terminal effector domain of the bipartite response regulators"/>
    <property type="match status" value="1"/>
</dbReference>
<dbReference type="SUPFAM" id="SSF52172">
    <property type="entry name" value="CheY-like"/>
    <property type="match status" value="1"/>
</dbReference>
<dbReference type="Pfam" id="PF00072">
    <property type="entry name" value="Response_reg"/>
    <property type="match status" value="1"/>
</dbReference>
<evidence type="ECO:0000256" key="3">
    <source>
        <dbReference type="ARBA" id="ARBA00023125"/>
    </source>
</evidence>
<dbReference type="PRINTS" id="PR00038">
    <property type="entry name" value="HTHLUXR"/>
</dbReference>
<dbReference type="Gene3D" id="3.40.50.2300">
    <property type="match status" value="1"/>
</dbReference>
<dbReference type="Pfam" id="PF00196">
    <property type="entry name" value="GerE"/>
    <property type="match status" value="1"/>
</dbReference>
<keyword evidence="3" id="KW-0238">DNA-binding</keyword>
<evidence type="ECO:0000256" key="4">
    <source>
        <dbReference type="ARBA" id="ARBA00023163"/>
    </source>
</evidence>
<dbReference type="PROSITE" id="PS00622">
    <property type="entry name" value="HTH_LUXR_1"/>
    <property type="match status" value="1"/>
</dbReference>
<organism evidence="8 9">
    <name type="scientific">Enhygromyxa salina</name>
    <dbReference type="NCBI Taxonomy" id="215803"/>
    <lineage>
        <taxon>Bacteria</taxon>
        <taxon>Pseudomonadati</taxon>
        <taxon>Myxococcota</taxon>
        <taxon>Polyangia</taxon>
        <taxon>Nannocystales</taxon>
        <taxon>Nannocystaceae</taxon>
        <taxon>Enhygromyxa</taxon>
    </lineage>
</organism>
<evidence type="ECO:0000256" key="5">
    <source>
        <dbReference type="PROSITE-ProRule" id="PRU00169"/>
    </source>
</evidence>
<dbReference type="CDD" id="cd17535">
    <property type="entry name" value="REC_NarL-like"/>
    <property type="match status" value="1"/>
</dbReference>
<dbReference type="PANTHER" id="PTHR44688:SF16">
    <property type="entry name" value="DNA-BINDING TRANSCRIPTIONAL ACTIVATOR DEVR_DOSR"/>
    <property type="match status" value="1"/>
</dbReference>
<protein>
    <submittedName>
        <fullName evidence="8">Two component transcriptional regulator, LuxR family protein</fullName>
    </submittedName>
</protein>
<keyword evidence="2" id="KW-0805">Transcription regulation</keyword>
<evidence type="ECO:0000256" key="1">
    <source>
        <dbReference type="ARBA" id="ARBA00022553"/>
    </source>
</evidence>
<dbReference type="PANTHER" id="PTHR44688">
    <property type="entry name" value="DNA-BINDING TRANSCRIPTIONAL ACTIVATOR DEVR_DOSR"/>
    <property type="match status" value="1"/>
</dbReference>